<evidence type="ECO:0000259" key="6">
    <source>
        <dbReference type="PROSITE" id="PS51898"/>
    </source>
</evidence>
<reference evidence="9" key="1">
    <citation type="journal article" date="2012" name="J. Bacteriol.">
        <title>Genome sequence of the haloalkaliphilic methanotrophic bacterium Methylomicrobium alcaliphilum 20Z.</title>
        <authorList>
            <person name="Vuilleumier S."/>
            <person name="Khmelenina V.N."/>
            <person name="Bringel F."/>
            <person name="Reshetnikov A.S."/>
            <person name="Lajus A."/>
            <person name="Mangenot S."/>
            <person name="Rouy Z."/>
            <person name="Op den Camp H.J."/>
            <person name="Jetten M.S."/>
            <person name="Dispirito A.A."/>
            <person name="Dunfield P."/>
            <person name="Klotz M.G."/>
            <person name="Semrau J.D."/>
            <person name="Stein L.Y."/>
            <person name="Barbe V."/>
            <person name="Medigue C."/>
            <person name="Trotsenko Y.A."/>
            <person name="Kalyuzhnaya M.G."/>
        </authorList>
    </citation>
    <scope>NUCLEOTIDE SEQUENCE [LARGE SCALE GENOMIC DNA]</scope>
    <source>
        <strain evidence="9">DSM 19304 / NCIMB 14124 / VKM B-2133 / 20Z</strain>
    </source>
</reference>
<dbReference type="Gene3D" id="3.30.160.390">
    <property type="entry name" value="Integrase, DNA-binding domain"/>
    <property type="match status" value="1"/>
</dbReference>
<dbReference type="InterPro" id="IPR050808">
    <property type="entry name" value="Phage_Integrase"/>
</dbReference>
<organism evidence="8 9">
    <name type="scientific">Methylotuvimicrobium alcaliphilum (strain DSM 19304 / NCIMB 14124 / VKM B-2133 / 20Z)</name>
    <name type="common">Methylomicrobium alcaliphilum</name>
    <dbReference type="NCBI Taxonomy" id="1091494"/>
    <lineage>
        <taxon>Bacteria</taxon>
        <taxon>Pseudomonadati</taxon>
        <taxon>Pseudomonadota</taxon>
        <taxon>Gammaproteobacteria</taxon>
        <taxon>Methylococcales</taxon>
        <taxon>Methylococcaceae</taxon>
        <taxon>Methylotuvimicrobium</taxon>
    </lineage>
</organism>
<dbReference type="GO" id="GO:0015074">
    <property type="term" value="P:DNA integration"/>
    <property type="evidence" value="ECO:0007669"/>
    <property type="project" value="UniProtKB-KW"/>
</dbReference>
<feature type="domain" description="Tyr recombinase" evidence="6">
    <location>
        <begin position="201"/>
        <end position="378"/>
    </location>
</feature>
<dbReference type="InterPro" id="IPR013762">
    <property type="entry name" value="Integrase-like_cat_sf"/>
</dbReference>
<evidence type="ECO:0000256" key="4">
    <source>
        <dbReference type="ARBA" id="ARBA00023172"/>
    </source>
</evidence>
<dbReference type="STRING" id="1091494.MEALZ_4052"/>
<dbReference type="PATRIC" id="fig|271065.3.peg.4189"/>
<dbReference type="Pfam" id="PF22022">
    <property type="entry name" value="Phage_int_M"/>
    <property type="match status" value="1"/>
</dbReference>
<dbReference type="InterPro" id="IPR025166">
    <property type="entry name" value="Integrase_DNA_bind_dom"/>
</dbReference>
<dbReference type="AlphaFoldDB" id="G4T1F4"/>
<keyword evidence="4" id="KW-0233">DNA recombination</keyword>
<dbReference type="Gene3D" id="1.10.150.130">
    <property type="match status" value="1"/>
</dbReference>
<evidence type="ECO:0000259" key="7">
    <source>
        <dbReference type="PROSITE" id="PS51900"/>
    </source>
</evidence>
<sequence length="391" mass="44719">MTLTVKDLRDAEPRDKQYKLTDRDGLYVLVHPNGGKYFRYDYRFGGKRKTLALGTFPETSLRQARDALHEAKQQVKSGIDPALSRRIEKAGLTKNTFEAIAVEFLGQHEHEWSETHYVRVKRMLEADVIPWLGNRPVSALTAPEVLEVLRRIEKRGALESAARTKQIIGQVLRYAIATGRAERDVAADLRGALKAPTHGSFAAIAEDPEKLGKLLRDIDNYKGSFVLRMTLAMQPFVFARPGNLVSMMWDDIDLNERLWALDATKMKMRRPHIIPLCSQAIDILEEIRPLTGSSPYVFASEYGTGNKHICRESPGAALRRMGYLGIQTMHGFRATGMSLLRKAQFPKDMIDRQLSHAKNNTKDPYDRWTQYPERQVMMQYWGDFLERIKKQ</sequence>
<dbReference type="GO" id="GO:0006310">
    <property type="term" value="P:DNA recombination"/>
    <property type="evidence" value="ECO:0007669"/>
    <property type="project" value="UniProtKB-KW"/>
</dbReference>
<evidence type="ECO:0000313" key="9">
    <source>
        <dbReference type="Proteomes" id="UP000008315"/>
    </source>
</evidence>
<dbReference type="InterPro" id="IPR011010">
    <property type="entry name" value="DNA_brk_join_enz"/>
</dbReference>
<dbReference type="InterPro" id="IPR053876">
    <property type="entry name" value="Phage_int_M"/>
</dbReference>
<evidence type="ECO:0000256" key="5">
    <source>
        <dbReference type="PROSITE-ProRule" id="PRU01248"/>
    </source>
</evidence>
<dbReference type="InterPro" id="IPR038488">
    <property type="entry name" value="Integrase_DNA-bd_sf"/>
</dbReference>
<dbReference type="GO" id="GO:0003677">
    <property type="term" value="F:DNA binding"/>
    <property type="evidence" value="ECO:0007669"/>
    <property type="project" value="UniProtKB-UniRule"/>
</dbReference>
<dbReference type="PANTHER" id="PTHR30629:SF2">
    <property type="entry name" value="PROPHAGE INTEGRASE INTS-RELATED"/>
    <property type="match status" value="1"/>
</dbReference>
<evidence type="ECO:0000256" key="3">
    <source>
        <dbReference type="ARBA" id="ARBA00023125"/>
    </source>
</evidence>
<keyword evidence="9" id="KW-1185">Reference proteome</keyword>
<dbReference type="PROSITE" id="PS51898">
    <property type="entry name" value="TYR_RECOMBINASE"/>
    <property type="match status" value="1"/>
</dbReference>
<comment type="similarity">
    <text evidence="1">Belongs to the 'phage' integrase family.</text>
</comment>
<gene>
    <name evidence="8" type="ordered locus">MEALZ_4052</name>
</gene>
<evidence type="ECO:0000256" key="1">
    <source>
        <dbReference type="ARBA" id="ARBA00008857"/>
    </source>
</evidence>
<dbReference type="Proteomes" id="UP000008315">
    <property type="component" value="Chromosome"/>
</dbReference>
<dbReference type="CDD" id="cd00801">
    <property type="entry name" value="INT_P4_C"/>
    <property type="match status" value="1"/>
</dbReference>
<keyword evidence="3 5" id="KW-0238">DNA-binding</keyword>
<dbReference type="EMBL" id="FO082060">
    <property type="protein sequence ID" value="CCE25707.1"/>
    <property type="molecule type" value="Genomic_DNA"/>
</dbReference>
<keyword evidence="2" id="KW-0229">DNA integration</keyword>
<dbReference type="InterPro" id="IPR010998">
    <property type="entry name" value="Integrase_recombinase_N"/>
</dbReference>
<proteinExistence type="inferred from homology"/>
<accession>G4T1F4</accession>
<dbReference type="KEGG" id="mah:MEALZ_4052"/>
<dbReference type="Gene3D" id="1.10.443.10">
    <property type="entry name" value="Intergrase catalytic core"/>
    <property type="match status" value="1"/>
</dbReference>
<name>G4T1F4_META2</name>
<dbReference type="SUPFAM" id="SSF56349">
    <property type="entry name" value="DNA breaking-rejoining enzymes"/>
    <property type="match status" value="1"/>
</dbReference>
<dbReference type="PROSITE" id="PS51900">
    <property type="entry name" value="CB"/>
    <property type="match status" value="1"/>
</dbReference>
<dbReference type="InterPro" id="IPR044068">
    <property type="entry name" value="CB"/>
</dbReference>
<dbReference type="InterPro" id="IPR002104">
    <property type="entry name" value="Integrase_catalytic"/>
</dbReference>
<dbReference type="HOGENOM" id="CLU_027562_0_0_6"/>
<protein>
    <submittedName>
        <fullName evidence="8">Integrase family protein</fullName>
    </submittedName>
</protein>
<dbReference type="PANTHER" id="PTHR30629">
    <property type="entry name" value="PROPHAGE INTEGRASE"/>
    <property type="match status" value="1"/>
</dbReference>
<feature type="domain" description="Core-binding (CB)" evidence="7">
    <location>
        <begin position="95"/>
        <end position="176"/>
    </location>
</feature>
<evidence type="ECO:0000256" key="2">
    <source>
        <dbReference type="ARBA" id="ARBA00022908"/>
    </source>
</evidence>
<evidence type="ECO:0000313" key="8">
    <source>
        <dbReference type="EMBL" id="CCE25707.1"/>
    </source>
</evidence>
<dbReference type="RefSeq" id="WP_014150454.1">
    <property type="nucleotide sequence ID" value="NC_016112.1"/>
</dbReference>
<dbReference type="Pfam" id="PF00589">
    <property type="entry name" value="Phage_integrase"/>
    <property type="match status" value="1"/>
</dbReference>
<dbReference type="Pfam" id="PF13356">
    <property type="entry name" value="Arm-DNA-bind_3"/>
    <property type="match status" value="1"/>
</dbReference>